<feature type="region of interest" description="Disordered" evidence="5">
    <location>
        <begin position="427"/>
        <end position="451"/>
    </location>
</feature>
<reference evidence="7 8" key="1">
    <citation type="journal article" date="2016" name="Mol. Biol. Evol.">
        <title>Comparative Genomics of Early-Diverging Mushroom-Forming Fungi Provides Insights into the Origins of Lignocellulose Decay Capabilities.</title>
        <authorList>
            <person name="Nagy L.G."/>
            <person name="Riley R."/>
            <person name="Tritt A."/>
            <person name="Adam C."/>
            <person name="Daum C."/>
            <person name="Floudas D."/>
            <person name="Sun H."/>
            <person name="Yadav J.S."/>
            <person name="Pangilinan J."/>
            <person name="Larsson K.H."/>
            <person name="Matsuura K."/>
            <person name="Barry K."/>
            <person name="Labutti K."/>
            <person name="Kuo R."/>
            <person name="Ohm R.A."/>
            <person name="Bhattacharya S.S."/>
            <person name="Shirouzu T."/>
            <person name="Yoshinaga Y."/>
            <person name="Martin F.M."/>
            <person name="Grigoriev I.V."/>
            <person name="Hibbett D.S."/>
        </authorList>
    </citation>
    <scope>NUCLEOTIDE SEQUENCE [LARGE SCALE GENOMIC DNA]</scope>
    <source>
        <strain evidence="7 8">L-15889</strain>
    </source>
</reference>
<proteinExistence type="predicted"/>
<evidence type="ECO:0000256" key="6">
    <source>
        <dbReference type="SAM" id="Phobius"/>
    </source>
</evidence>
<dbReference type="PANTHER" id="PTHR13146:SF0">
    <property type="entry name" value="SOLUTE CARRIER FAMILY 35 MEMBER F6"/>
    <property type="match status" value="1"/>
</dbReference>
<feature type="transmembrane region" description="Helical" evidence="6">
    <location>
        <begin position="169"/>
        <end position="186"/>
    </location>
</feature>
<feature type="transmembrane region" description="Helical" evidence="6">
    <location>
        <begin position="224"/>
        <end position="244"/>
    </location>
</feature>
<accession>A0A165MC81</accession>
<feature type="transmembrane region" description="Helical" evidence="6">
    <location>
        <begin position="302"/>
        <end position="322"/>
    </location>
</feature>
<dbReference type="STRING" id="1314783.A0A165MC81"/>
<evidence type="ECO:0000256" key="3">
    <source>
        <dbReference type="ARBA" id="ARBA00022989"/>
    </source>
</evidence>
<gene>
    <name evidence="7" type="ORF">DAEQUDRAFT_731424</name>
</gene>
<dbReference type="OrthoDB" id="408493at2759"/>
<keyword evidence="8" id="KW-1185">Reference proteome</keyword>
<dbReference type="GO" id="GO:0016020">
    <property type="term" value="C:membrane"/>
    <property type="evidence" value="ECO:0007669"/>
    <property type="project" value="UniProtKB-SubCell"/>
</dbReference>
<evidence type="ECO:0000256" key="2">
    <source>
        <dbReference type="ARBA" id="ARBA00022692"/>
    </source>
</evidence>
<dbReference type="InterPro" id="IPR012404">
    <property type="entry name" value="UCP036436"/>
</dbReference>
<protein>
    <recommendedName>
        <fullName evidence="9">Integral membrane protein</fullName>
    </recommendedName>
</protein>
<sequence length="451" mass="49731">MPSLYVPILVTGMLITGSSNSLWSKWQDMQCVENCDNPNPARHVLYEQPVWQTLQMFLGEMLCFLPVIYAWLASRRTQSAVQLPIEAEEEPAAGSKAEITAEHLHGWKILFLWFPAACDLTGTTLMNVGLLYTPVSIYQMTRGALVLFVGVLSVIFLRRRLWLYQWTSLLTVMAGVSLVGFSGSMIKDAVKEDAGFAGVVRASVRFLDDLPPPGRAEEPEVTKVLIGVFFILFAQVFTATQFVVEEKIMARYSVAPLVAVGYEGLFGALTIVLAMPLLAHYSEVSPFFDLPRGWHQMIDTPSVLWSGVVIAISISLFNFFGLSVTRHVSATVRSLTDTCRTLSIWVVSLGLGWERLMWPISLLQVVGFGLLVYGTFLFNSLVRPPAFLRPAIESAPVPSLLVEDAEESRGLLSEHVLDETAALPADLGQSGFDALPPHEHPSGAESALTRR</sequence>
<evidence type="ECO:0000256" key="4">
    <source>
        <dbReference type="ARBA" id="ARBA00023136"/>
    </source>
</evidence>
<keyword evidence="3 6" id="KW-1133">Transmembrane helix</keyword>
<feature type="transmembrane region" description="Helical" evidence="6">
    <location>
        <begin position="256"/>
        <end position="282"/>
    </location>
</feature>
<dbReference type="InterPro" id="IPR037185">
    <property type="entry name" value="EmrE-like"/>
</dbReference>
<feature type="transmembrane region" description="Helical" evidence="6">
    <location>
        <begin position="54"/>
        <end position="72"/>
    </location>
</feature>
<name>A0A165MC81_9APHY</name>
<dbReference type="PANTHER" id="PTHR13146">
    <property type="match status" value="1"/>
</dbReference>
<dbReference type="AlphaFoldDB" id="A0A165MC81"/>
<feature type="transmembrane region" description="Helical" evidence="6">
    <location>
        <begin position="137"/>
        <end position="157"/>
    </location>
</feature>
<keyword evidence="2 6" id="KW-0812">Transmembrane</keyword>
<evidence type="ECO:0000313" key="8">
    <source>
        <dbReference type="Proteomes" id="UP000076727"/>
    </source>
</evidence>
<feature type="transmembrane region" description="Helical" evidence="6">
    <location>
        <begin position="359"/>
        <end position="382"/>
    </location>
</feature>
<dbReference type="Proteomes" id="UP000076727">
    <property type="component" value="Unassembled WGS sequence"/>
</dbReference>
<dbReference type="EMBL" id="KV429105">
    <property type="protein sequence ID" value="KZT65493.1"/>
    <property type="molecule type" value="Genomic_DNA"/>
</dbReference>
<evidence type="ECO:0000313" key="7">
    <source>
        <dbReference type="EMBL" id="KZT65493.1"/>
    </source>
</evidence>
<organism evidence="7 8">
    <name type="scientific">Daedalea quercina L-15889</name>
    <dbReference type="NCBI Taxonomy" id="1314783"/>
    <lineage>
        <taxon>Eukaryota</taxon>
        <taxon>Fungi</taxon>
        <taxon>Dikarya</taxon>
        <taxon>Basidiomycota</taxon>
        <taxon>Agaricomycotina</taxon>
        <taxon>Agaricomycetes</taxon>
        <taxon>Polyporales</taxon>
        <taxon>Fomitopsis</taxon>
    </lineage>
</organism>
<evidence type="ECO:0000256" key="5">
    <source>
        <dbReference type="SAM" id="MobiDB-lite"/>
    </source>
</evidence>
<keyword evidence="4 6" id="KW-0472">Membrane</keyword>
<dbReference type="SUPFAM" id="SSF103481">
    <property type="entry name" value="Multidrug resistance efflux transporter EmrE"/>
    <property type="match status" value="1"/>
</dbReference>
<comment type="subcellular location">
    <subcellularLocation>
        <location evidence="1">Membrane</location>
        <topology evidence="1">Multi-pass membrane protein</topology>
    </subcellularLocation>
</comment>
<feature type="transmembrane region" description="Helical" evidence="6">
    <location>
        <begin position="110"/>
        <end position="131"/>
    </location>
</feature>
<dbReference type="PIRSF" id="PIRSF036436">
    <property type="entry name" value="UCP036436"/>
    <property type="match status" value="1"/>
</dbReference>
<evidence type="ECO:0008006" key="9">
    <source>
        <dbReference type="Google" id="ProtNLM"/>
    </source>
</evidence>
<evidence type="ECO:0000256" key="1">
    <source>
        <dbReference type="ARBA" id="ARBA00004141"/>
    </source>
</evidence>